<dbReference type="PANTHER" id="PTHR36511:SF3">
    <property type="entry name" value="ANTITOXIN HIGA-2"/>
    <property type="match status" value="1"/>
</dbReference>
<dbReference type="InterPro" id="IPR010982">
    <property type="entry name" value="Lambda_DNA-bd_dom_sf"/>
</dbReference>
<comment type="caution">
    <text evidence="5">The sequence shown here is derived from an EMBL/GenBank/DDBJ whole genome shotgun (WGS) entry which is preliminary data.</text>
</comment>
<dbReference type="OrthoDB" id="9799384at2"/>
<evidence type="ECO:0000256" key="1">
    <source>
        <dbReference type="ARBA" id="ARBA00023015"/>
    </source>
</evidence>
<dbReference type="RefSeq" id="WP_135206791.1">
    <property type="nucleotide sequence ID" value="NZ_SPVF01000114.1"/>
</dbReference>
<reference evidence="5 6" key="1">
    <citation type="submission" date="2019-03" db="EMBL/GenBank/DDBJ databases">
        <title>Draft Genome Sequence of Massilia arenosa sp. nov., a Novel Massilia Species Isolated from a Sandy-loam Maize Soil.</title>
        <authorList>
            <person name="Raths R."/>
            <person name="Peta V."/>
            <person name="Bucking H."/>
        </authorList>
    </citation>
    <scope>NUCLEOTIDE SEQUENCE [LARGE SCALE GENOMIC DNA]</scope>
    <source>
        <strain evidence="5 6">MC02</strain>
    </source>
</reference>
<keyword evidence="3" id="KW-0804">Transcription</keyword>
<name>A0A4Y9SKJ0_9BURK</name>
<dbReference type="CDD" id="cd00093">
    <property type="entry name" value="HTH_XRE"/>
    <property type="match status" value="1"/>
</dbReference>
<dbReference type="EMBL" id="SPVF01000114">
    <property type="protein sequence ID" value="TFW21839.1"/>
    <property type="molecule type" value="Genomic_DNA"/>
</dbReference>
<dbReference type="AlphaFoldDB" id="A0A4Y9SKJ0"/>
<dbReference type="SUPFAM" id="SSF47413">
    <property type="entry name" value="lambda repressor-like DNA-binding domains"/>
    <property type="match status" value="1"/>
</dbReference>
<dbReference type="Pfam" id="PF01381">
    <property type="entry name" value="HTH_3"/>
    <property type="match status" value="1"/>
</dbReference>
<evidence type="ECO:0000313" key="6">
    <source>
        <dbReference type="Proteomes" id="UP000298438"/>
    </source>
</evidence>
<dbReference type="Proteomes" id="UP000298438">
    <property type="component" value="Unassembled WGS sequence"/>
</dbReference>
<keyword evidence="2 5" id="KW-0238">DNA-binding</keyword>
<keyword evidence="6" id="KW-1185">Reference proteome</keyword>
<protein>
    <submittedName>
        <fullName evidence="5">DNA-binding transcriptional regulator</fullName>
    </submittedName>
</protein>
<dbReference type="PANTHER" id="PTHR36511">
    <property type="entry name" value="MERR FAMILY BACTERIAL REGULATORY PROTEIN"/>
    <property type="match status" value="1"/>
</dbReference>
<dbReference type="Gene3D" id="1.10.260.40">
    <property type="entry name" value="lambda repressor-like DNA-binding domains"/>
    <property type="match status" value="1"/>
</dbReference>
<proteinExistence type="predicted"/>
<evidence type="ECO:0000259" key="4">
    <source>
        <dbReference type="PROSITE" id="PS50943"/>
    </source>
</evidence>
<accession>A0A4Y9SKJ0</accession>
<keyword evidence="1" id="KW-0805">Transcription regulation</keyword>
<evidence type="ECO:0000256" key="2">
    <source>
        <dbReference type="ARBA" id="ARBA00023125"/>
    </source>
</evidence>
<evidence type="ECO:0000313" key="5">
    <source>
        <dbReference type="EMBL" id="TFW21839.1"/>
    </source>
</evidence>
<evidence type="ECO:0000256" key="3">
    <source>
        <dbReference type="ARBA" id="ARBA00023163"/>
    </source>
</evidence>
<sequence length="110" mass="12247">MKTHSKRKAESDAFDSVHQLMKGLHEVGLIKDETMRSFDDACLGGQENMDPERIARIRKNARMSQPVFAHYLGTTKSTVAKWESGEKKPSGPSRRLLEVVDKHGIGILAG</sequence>
<feature type="domain" description="HTH cro/C1-type" evidence="4">
    <location>
        <begin position="54"/>
        <end position="90"/>
    </location>
</feature>
<dbReference type="InterPro" id="IPR001387">
    <property type="entry name" value="Cro/C1-type_HTH"/>
</dbReference>
<dbReference type="GO" id="GO:0003677">
    <property type="term" value="F:DNA binding"/>
    <property type="evidence" value="ECO:0007669"/>
    <property type="project" value="UniProtKB-KW"/>
</dbReference>
<dbReference type="InterPro" id="IPR052359">
    <property type="entry name" value="HTH-type_reg/antitoxin"/>
</dbReference>
<gene>
    <name evidence="5" type="ORF">E4L96_08525</name>
</gene>
<organism evidence="5 6">
    <name type="scientific">Zemynaea arenosa</name>
    <dbReference type="NCBI Taxonomy" id="2561931"/>
    <lineage>
        <taxon>Bacteria</taxon>
        <taxon>Pseudomonadati</taxon>
        <taxon>Pseudomonadota</taxon>
        <taxon>Betaproteobacteria</taxon>
        <taxon>Burkholderiales</taxon>
        <taxon>Oxalobacteraceae</taxon>
        <taxon>Telluria group</taxon>
        <taxon>Zemynaea</taxon>
    </lineage>
</organism>
<dbReference type="PROSITE" id="PS50943">
    <property type="entry name" value="HTH_CROC1"/>
    <property type="match status" value="1"/>
</dbReference>